<dbReference type="Proteomes" id="UP000199416">
    <property type="component" value="Unassembled WGS sequence"/>
</dbReference>
<accession>A0A1G6IL04</accession>
<sequence>MRRVLDPTDDLVFFSDRELVMRYPTDPSAWLRAACEVAARDLTRAEWDRYLPGRPYAATCTDVD</sequence>
<protein>
    <submittedName>
        <fullName evidence="1">Uncharacterized protein</fullName>
    </submittedName>
</protein>
<dbReference type="STRING" id="1190417.SAMN05660690_0431"/>
<dbReference type="AlphaFoldDB" id="A0A1G6IL04"/>
<organism evidence="1 2">
    <name type="scientific">Geodermatophilus telluris</name>
    <dbReference type="NCBI Taxonomy" id="1190417"/>
    <lineage>
        <taxon>Bacteria</taxon>
        <taxon>Bacillati</taxon>
        <taxon>Actinomycetota</taxon>
        <taxon>Actinomycetes</taxon>
        <taxon>Geodermatophilales</taxon>
        <taxon>Geodermatophilaceae</taxon>
        <taxon>Geodermatophilus</taxon>
    </lineage>
</organism>
<evidence type="ECO:0000313" key="1">
    <source>
        <dbReference type="EMBL" id="SDC07199.1"/>
    </source>
</evidence>
<dbReference type="EMBL" id="FMZF01000001">
    <property type="protein sequence ID" value="SDC07199.1"/>
    <property type="molecule type" value="Genomic_DNA"/>
</dbReference>
<keyword evidence="2" id="KW-1185">Reference proteome</keyword>
<reference evidence="2" key="1">
    <citation type="submission" date="2016-10" db="EMBL/GenBank/DDBJ databases">
        <authorList>
            <person name="Varghese N."/>
            <person name="Submissions S."/>
        </authorList>
    </citation>
    <scope>NUCLEOTIDE SEQUENCE [LARGE SCALE GENOMIC DNA]</scope>
    <source>
        <strain evidence="2">DSM 45421</strain>
    </source>
</reference>
<gene>
    <name evidence="1" type="ORF">SAMN05660690_0431</name>
</gene>
<name>A0A1G6IL04_9ACTN</name>
<evidence type="ECO:0000313" key="2">
    <source>
        <dbReference type="Proteomes" id="UP000199416"/>
    </source>
</evidence>
<proteinExistence type="predicted"/>